<proteinExistence type="predicted"/>
<dbReference type="InterPro" id="IPR027994">
    <property type="entry name" value="WxL_dom"/>
</dbReference>
<protein>
    <submittedName>
        <fullName evidence="3">WxL domain-containing protein</fullName>
    </submittedName>
</protein>
<evidence type="ECO:0000259" key="2">
    <source>
        <dbReference type="Pfam" id="PF13731"/>
    </source>
</evidence>
<evidence type="ECO:0000256" key="1">
    <source>
        <dbReference type="SAM" id="MobiDB-lite"/>
    </source>
</evidence>
<dbReference type="RefSeq" id="WP_137614907.1">
    <property type="nucleotide sequence ID" value="NZ_BJDI01000001.1"/>
</dbReference>
<name>A0ABW1SHA8_9LACO</name>
<evidence type="ECO:0000313" key="4">
    <source>
        <dbReference type="Proteomes" id="UP001596171"/>
    </source>
</evidence>
<dbReference type="Proteomes" id="UP001596171">
    <property type="component" value="Unassembled WGS sequence"/>
</dbReference>
<comment type="caution">
    <text evidence="3">The sequence shown here is derived from an EMBL/GenBank/DDBJ whole genome shotgun (WGS) entry which is preliminary data.</text>
</comment>
<dbReference type="Pfam" id="PF13731">
    <property type="entry name" value="WxL"/>
    <property type="match status" value="1"/>
</dbReference>
<feature type="region of interest" description="Disordered" evidence="1">
    <location>
        <begin position="41"/>
        <end position="77"/>
    </location>
</feature>
<feature type="domain" description="WxL" evidence="2">
    <location>
        <begin position="28"/>
        <end position="226"/>
    </location>
</feature>
<keyword evidence="4" id="KW-1185">Reference proteome</keyword>
<dbReference type="EMBL" id="JBHSSE010000003">
    <property type="protein sequence ID" value="MFC6200599.1"/>
    <property type="molecule type" value="Genomic_DNA"/>
</dbReference>
<accession>A0ABW1SHA8</accession>
<organism evidence="3 4">
    <name type="scientific">Lactiplantibacillus nangangensis</name>
    <dbReference type="NCBI Taxonomy" id="2559917"/>
    <lineage>
        <taxon>Bacteria</taxon>
        <taxon>Bacillati</taxon>
        <taxon>Bacillota</taxon>
        <taxon>Bacilli</taxon>
        <taxon>Lactobacillales</taxon>
        <taxon>Lactobacillaceae</taxon>
        <taxon>Lactiplantibacillus</taxon>
    </lineage>
</organism>
<reference evidence="4" key="1">
    <citation type="journal article" date="2019" name="Int. J. Syst. Evol. Microbiol.">
        <title>The Global Catalogue of Microorganisms (GCM) 10K type strain sequencing project: providing services to taxonomists for standard genome sequencing and annotation.</title>
        <authorList>
            <consortium name="The Broad Institute Genomics Platform"/>
            <consortium name="The Broad Institute Genome Sequencing Center for Infectious Disease"/>
            <person name="Wu L."/>
            <person name="Ma J."/>
        </authorList>
    </citation>
    <scope>NUCLEOTIDE SEQUENCE [LARGE SCALE GENOMIC DNA]</scope>
    <source>
        <strain evidence="4">CCM 8930</strain>
    </source>
</reference>
<evidence type="ECO:0000313" key="3">
    <source>
        <dbReference type="EMBL" id="MFC6200599.1"/>
    </source>
</evidence>
<sequence length="227" mass="23925">MRPLIWWLVLSGILIGDWLVTPMAGQAATQITQSQVQVKITPNEDDSAVKPVDPDDPSKPYPGDPTDPGNVDGTGSRGRLTIDYLSNLKFNSVTTASGPATATAKNSKAMVQVSDRRSTGSGWTLQVFPSAPTNGKQALAATIDLGTIEIKPVTETVSGTPQLVNEGHLVAGRVNNVLKAGQQAGLGTWLLIMNRGSQPTTLHLNDVKIPAGDYTGTLTWSLTNAPS</sequence>
<gene>
    <name evidence="3" type="ORF">ACFP1L_01655</name>
</gene>